<gene>
    <name evidence="2" type="ORF">BJ979_000943</name>
</gene>
<name>A0A852YF26_9MICO</name>
<keyword evidence="3" id="KW-1185">Reference proteome</keyword>
<evidence type="ECO:0000313" key="3">
    <source>
        <dbReference type="Proteomes" id="UP000553888"/>
    </source>
</evidence>
<evidence type="ECO:0000256" key="1">
    <source>
        <dbReference type="SAM" id="MobiDB-lite"/>
    </source>
</evidence>
<dbReference type="Proteomes" id="UP000553888">
    <property type="component" value="Unassembled WGS sequence"/>
</dbReference>
<evidence type="ECO:0000313" key="2">
    <source>
        <dbReference type="EMBL" id="NYG98317.1"/>
    </source>
</evidence>
<accession>A0A852YF26</accession>
<dbReference type="SUPFAM" id="SSF82607">
    <property type="entry name" value="YbaB-like"/>
    <property type="match status" value="1"/>
</dbReference>
<protein>
    <submittedName>
        <fullName evidence="2">DNA-binding protein YbaB</fullName>
    </submittedName>
</protein>
<feature type="region of interest" description="Disordered" evidence="1">
    <location>
        <begin position="1"/>
        <end position="22"/>
    </location>
</feature>
<dbReference type="AlphaFoldDB" id="A0A852YF26"/>
<dbReference type="InterPro" id="IPR036894">
    <property type="entry name" value="YbaB-like_sf"/>
</dbReference>
<sequence>MSDPASGNPSDPYGSPDRVRASVQAQVAAAEARTATVDALAERVAATTASARSLRGEVEVTAEPTGAVREVRFSEDALGLRAADLGRLVTETIARAQRDAAEKALAAAAEALGAGSAVVGQIRDEISRRPEPPTAGARQVL</sequence>
<dbReference type="EMBL" id="JACBZY010000001">
    <property type="protein sequence ID" value="NYG98317.1"/>
    <property type="molecule type" value="Genomic_DNA"/>
</dbReference>
<proteinExistence type="predicted"/>
<organism evidence="2 3">
    <name type="scientific">Schumannella luteola</name>
    <dbReference type="NCBI Taxonomy" id="472059"/>
    <lineage>
        <taxon>Bacteria</taxon>
        <taxon>Bacillati</taxon>
        <taxon>Actinomycetota</taxon>
        <taxon>Actinomycetes</taxon>
        <taxon>Micrococcales</taxon>
        <taxon>Microbacteriaceae</taxon>
        <taxon>Schumannella</taxon>
    </lineage>
</organism>
<dbReference type="RefSeq" id="WP_179565679.1">
    <property type="nucleotide sequence ID" value="NZ_JACBZY010000001.1"/>
</dbReference>
<reference evidence="2 3" key="1">
    <citation type="submission" date="2020-07" db="EMBL/GenBank/DDBJ databases">
        <title>Sequencing the genomes of 1000 actinobacteria strains.</title>
        <authorList>
            <person name="Klenk H.-P."/>
        </authorList>
    </citation>
    <scope>NUCLEOTIDE SEQUENCE [LARGE SCALE GENOMIC DNA]</scope>
    <source>
        <strain evidence="2 3">DSM 23141</strain>
    </source>
</reference>
<dbReference type="GO" id="GO:0003677">
    <property type="term" value="F:DNA binding"/>
    <property type="evidence" value="ECO:0007669"/>
    <property type="project" value="UniProtKB-KW"/>
</dbReference>
<dbReference type="InterPro" id="IPR004401">
    <property type="entry name" value="YbaB/EbfC"/>
</dbReference>
<comment type="caution">
    <text evidence="2">The sequence shown here is derived from an EMBL/GenBank/DDBJ whole genome shotgun (WGS) entry which is preliminary data.</text>
</comment>
<keyword evidence="2" id="KW-0238">DNA-binding</keyword>
<dbReference type="Pfam" id="PF02575">
    <property type="entry name" value="YbaB_DNA_bd"/>
    <property type="match status" value="1"/>
</dbReference>
<dbReference type="Gene3D" id="3.30.1310.10">
    <property type="entry name" value="Nucleoid-associated protein YbaB-like domain"/>
    <property type="match status" value="1"/>
</dbReference>